<feature type="domain" description="Amidase" evidence="2">
    <location>
        <begin position="26"/>
        <end position="444"/>
    </location>
</feature>
<dbReference type="SUPFAM" id="SSF75304">
    <property type="entry name" value="Amidase signature (AS) enzymes"/>
    <property type="match status" value="1"/>
</dbReference>
<protein>
    <submittedName>
        <fullName evidence="3">Amidase family protein</fullName>
    </submittedName>
</protein>
<comment type="similarity">
    <text evidence="1">Belongs to the amidase family.</text>
</comment>
<sequence length="470" mass="50057">MSGEIIELTAHGLTSAYRTLALSPVEAMRAVLDRVHEVDGDVNAFCALDEDGAMRSAAESEQRWLRGEPLGPLDGVPVSVKDMVATRGMATRFGSRTLPEDHLVEVDAPCIQELRRAGALIFGKTTTSEFGNKIVGDCPLTGITRNPWNLDRTAGGSSGGAGAALAARMGPLAVGSDGGGSIRVPSAWNGVCGLKPSFKRVPSMDTQNVGEVANIGPMARDVRDLATLLGAMARPWPRDWQASAPAEDFLAGLEAGVEGLRIAFSTDLGIVGVAPETARAAERAAGLLETLGARVTRLGRLAPLDDYMRSGMHTVLWTARLEHLVRGTPAHLQDRFDPEILNLVTAGRGMLASELMDAMIARLKLASAMHAFFEDYDVLLCPTFHCPPPAVPGLPPELRTAPPLTSWCNHTQQPAASIPCGLSSDGLPIGLQVIGPRMHDALVLRVCRAYERARGEFPAPPLDVRRKVAQ</sequence>
<dbReference type="EMBL" id="CP127363">
    <property type="protein sequence ID" value="WIY49980.1"/>
    <property type="molecule type" value="Genomic_DNA"/>
</dbReference>
<dbReference type="Gene3D" id="3.90.1300.10">
    <property type="entry name" value="Amidase signature (AS) domain"/>
    <property type="match status" value="1"/>
</dbReference>
<dbReference type="InterPro" id="IPR023631">
    <property type="entry name" value="Amidase_dom"/>
</dbReference>
<evidence type="ECO:0000313" key="4">
    <source>
        <dbReference type="Proteomes" id="UP001242732"/>
    </source>
</evidence>
<evidence type="ECO:0000313" key="3">
    <source>
        <dbReference type="EMBL" id="WIY49980.1"/>
    </source>
</evidence>
<organism evidence="3 4">
    <name type="scientific">Paracidovorax citrulli</name>
    <name type="common">Acidovorax citrulli</name>
    <dbReference type="NCBI Taxonomy" id="80869"/>
    <lineage>
        <taxon>Bacteria</taxon>
        <taxon>Pseudomonadati</taxon>
        <taxon>Pseudomonadota</taxon>
        <taxon>Betaproteobacteria</taxon>
        <taxon>Burkholderiales</taxon>
        <taxon>Comamonadaceae</taxon>
        <taxon>Paracidovorax</taxon>
    </lineage>
</organism>
<gene>
    <name evidence="3" type="ORF">QRO08_05235</name>
</gene>
<dbReference type="Proteomes" id="UP001242732">
    <property type="component" value="Chromosome"/>
</dbReference>
<evidence type="ECO:0000256" key="1">
    <source>
        <dbReference type="ARBA" id="ARBA00009199"/>
    </source>
</evidence>
<keyword evidence="4" id="KW-1185">Reference proteome</keyword>
<proteinExistence type="inferred from homology"/>
<dbReference type="GeneID" id="79793298"/>
<dbReference type="PANTHER" id="PTHR11895">
    <property type="entry name" value="TRANSAMIDASE"/>
    <property type="match status" value="1"/>
</dbReference>
<dbReference type="Pfam" id="PF01425">
    <property type="entry name" value="Amidase"/>
    <property type="match status" value="1"/>
</dbReference>
<dbReference type="PROSITE" id="PS00571">
    <property type="entry name" value="AMIDASES"/>
    <property type="match status" value="1"/>
</dbReference>
<evidence type="ECO:0000259" key="2">
    <source>
        <dbReference type="Pfam" id="PF01425"/>
    </source>
</evidence>
<name>A0ABY9ASS5_PARCI</name>
<dbReference type="RefSeq" id="WP_041827563.1">
    <property type="nucleotide sequence ID" value="NZ_CP023687.1"/>
</dbReference>
<dbReference type="InterPro" id="IPR000120">
    <property type="entry name" value="Amidase"/>
</dbReference>
<dbReference type="InterPro" id="IPR020556">
    <property type="entry name" value="Amidase_CS"/>
</dbReference>
<dbReference type="PANTHER" id="PTHR11895:SF7">
    <property type="entry name" value="GLUTAMYL-TRNA(GLN) AMIDOTRANSFERASE SUBUNIT A, MITOCHONDRIAL"/>
    <property type="match status" value="1"/>
</dbReference>
<dbReference type="InterPro" id="IPR036928">
    <property type="entry name" value="AS_sf"/>
</dbReference>
<accession>A0ABY9ASS5</accession>
<reference evidence="3 4" key="1">
    <citation type="submission" date="2023-06" db="EMBL/GenBank/DDBJ databases">
        <authorList>
            <person name="Ham H."/>
            <person name="Park D.S."/>
        </authorList>
    </citation>
    <scope>NUCLEOTIDE SEQUENCE [LARGE SCALE GENOMIC DNA]</scope>
    <source>
        <strain evidence="3 4">KACC 17005</strain>
    </source>
</reference>